<reference evidence="1 2" key="1">
    <citation type="submission" date="2023-11" db="EMBL/GenBank/DDBJ databases">
        <title>Halocaridina rubra genome assembly.</title>
        <authorList>
            <person name="Smith C."/>
        </authorList>
    </citation>
    <scope>NUCLEOTIDE SEQUENCE [LARGE SCALE GENOMIC DNA]</scope>
    <source>
        <strain evidence="1">EP-1</strain>
        <tissue evidence="1">Whole</tissue>
    </source>
</reference>
<comment type="caution">
    <text evidence="1">The sequence shown here is derived from an EMBL/GenBank/DDBJ whole genome shotgun (WGS) entry which is preliminary data.</text>
</comment>
<evidence type="ECO:0000313" key="2">
    <source>
        <dbReference type="Proteomes" id="UP001381693"/>
    </source>
</evidence>
<feature type="non-terminal residue" evidence="1">
    <location>
        <position position="1"/>
    </location>
</feature>
<dbReference type="Proteomes" id="UP001381693">
    <property type="component" value="Unassembled WGS sequence"/>
</dbReference>
<evidence type="ECO:0000313" key="1">
    <source>
        <dbReference type="EMBL" id="KAK7080535.1"/>
    </source>
</evidence>
<accession>A0AAN8X9X4</accession>
<proteinExistence type="predicted"/>
<sequence>ISYDEQNANSWESLQYLNDISEKFSQALKKKEVLGDGKQAVFFQKSGRVKNPIYRM</sequence>
<organism evidence="1 2">
    <name type="scientific">Halocaridina rubra</name>
    <name type="common">Hawaiian red shrimp</name>
    <dbReference type="NCBI Taxonomy" id="373956"/>
    <lineage>
        <taxon>Eukaryota</taxon>
        <taxon>Metazoa</taxon>
        <taxon>Ecdysozoa</taxon>
        <taxon>Arthropoda</taxon>
        <taxon>Crustacea</taxon>
        <taxon>Multicrustacea</taxon>
        <taxon>Malacostraca</taxon>
        <taxon>Eumalacostraca</taxon>
        <taxon>Eucarida</taxon>
        <taxon>Decapoda</taxon>
        <taxon>Pleocyemata</taxon>
        <taxon>Caridea</taxon>
        <taxon>Atyoidea</taxon>
        <taxon>Atyidae</taxon>
        <taxon>Halocaridina</taxon>
    </lineage>
</organism>
<protein>
    <submittedName>
        <fullName evidence="1">Uncharacterized protein</fullName>
    </submittedName>
</protein>
<keyword evidence="2" id="KW-1185">Reference proteome</keyword>
<gene>
    <name evidence="1" type="ORF">SK128_001362</name>
</gene>
<feature type="non-terminal residue" evidence="1">
    <location>
        <position position="56"/>
    </location>
</feature>
<dbReference type="EMBL" id="JAXCGZ010005874">
    <property type="protein sequence ID" value="KAK7080535.1"/>
    <property type="molecule type" value="Genomic_DNA"/>
</dbReference>
<dbReference type="AlphaFoldDB" id="A0AAN8X9X4"/>
<name>A0AAN8X9X4_HALRR</name>